<dbReference type="PANTHER" id="PTHR47655:SF2">
    <property type="entry name" value="QUINIC ACID UTILIZATION ACTIVATOR"/>
    <property type="match status" value="1"/>
</dbReference>
<feature type="compositionally biased region" description="Pro residues" evidence="2">
    <location>
        <begin position="224"/>
        <end position="236"/>
    </location>
</feature>
<dbReference type="SMART" id="SM00066">
    <property type="entry name" value="GAL4"/>
    <property type="match status" value="1"/>
</dbReference>
<dbReference type="PROSITE" id="PS50048">
    <property type="entry name" value="ZN2_CY6_FUNGAL_2"/>
    <property type="match status" value="1"/>
</dbReference>
<comment type="caution">
    <text evidence="4">The sequence shown here is derived from an EMBL/GenBank/DDBJ whole genome shotgun (WGS) entry which is preliminary data.</text>
</comment>
<keyword evidence="5" id="KW-1185">Reference proteome</keyword>
<feature type="region of interest" description="Disordered" evidence="2">
    <location>
        <begin position="217"/>
        <end position="279"/>
    </location>
</feature>
<reference evidence="4 5" key="1">
    <citation type="submission" date="2024-01" db="EMBL/GenBank/DDBJ databases">
        <authorList>
            <person name="Allen C."/>
            <person name="Tagirdzhanova G."/>
        </authorList>
    </citation>
    <scope>NUCLEOTIDE SEQUENCE [LARGE SCALE GENOMIC DNA]</scope>
</reference>
<dbReference type="Proteomes" id="UP001642406">
    <property type="component" value="Unassembled WGS sequence"/>
</dbReference>
<evidence type="ECO:0000313" key="4">
    <source>
        <dbReference type="EMBL" id="CAK7217264.1"/>
    </source>
</evidence>
<dbReference type="SUPFAM" id="SSF57701">
    <property type="entry name" value="Zn2/Cys6 DNA-binding domain"/>
    <property type="match status" value="1"/>
</dbReference>
<evidence type="ECO:0000313" key="5">
    <source>
        <dbReference type="Proteomes" id="UP001642406"/>
    </source>
</evidence>
<dbReference type="InterPro" id="IPR052783">
    <property type="entry name" value="Metabolic/Drug-Res_Regulator"/>
</dbReference>
<feature type="compositionally biased region" description="Pro residues" evidence="2">
    <location>
        <begin position="192"/>
        <end position="202"/>
    </location>
</feature>
<evidence type="ECO:0000256" key="2">
    <source>
        <dbReference type="SAM" id="MobiDB-lite"/>
    </source>
</evidence>
<proteinExistence type="predicted"/>
<evidence type="ECO:0000259" key="3">
    <source>
        <dbReference type="PROSITE" id="PS50048"/>
    </source>
</evidence>
<dbReference type="EMBL" id="CAWUHC010000020">
    <property type="protein sequence ID" value="CAK7217264.1"/>
    <property type="molecule type" value="Genomic_DNA"/>
</dbReference>
<dbReference type="PROSITE" id="PS00463">
    <property type="entry name" value="ZN2_CY6_FUNGAL_1"/>
    <property type="match status" value="1"/>
</dbReference>
<feature type="region of interest" description="Disordered" evidence="2">
    <location>
        <begin position="1"/>
        <end position="36"/>
    </location>
</feature>
<feature type="region of interest" description="Disordered" evidence="2">
    <location>
        <begin position="147"/>
        <end position="205"/>
    </location>
</feature>
<feature type="compositionally biased region" description="Low complexity" evidence="2">
    <location>
        <begin position="249"/>
        <end position="262"/>
    </location>
</feature>
<dbReference type="PANTHER" id="PTHR47655">
    <property type="entry name" value="QUINIC ACID UTILIZATION ACTIVATOR"/>
    <property type="match status" value="1"/>
</dbReference>
<dbReference type="Gene3D" id="4.10.240.10">
    <property type="entry name" value="Zn(2)-C6 fungal-type DNA-binding domain"/>
    <property type="match status" value="1"/>
</dbReference>
<evidence type="ECO:0000256" key="1">
    <source>
        <dbReference type="ARBA" id="ARBA00023242"/>
    </source>
</evidence>
<organism evidence="4 5">
    <name type="scientific">Sporothrix bragantina</name>
    <dbReference type="NCBI Taxonomy" id="671064"/>
    <lineage>
        <taxon>Eukaryota</taxon>
        <taxon>Fungi</taxon>
        <taxon>Dikarya</taxon>
        <taxon>Ascomycota</taxon>
        <taxon>Pezizomycotina</taxon>
        <taxon>Sordariomycetes</taxon>
        <taxon>Sordariomycetidae</taxon>
        <taxon>Ophiostomatales</taxon>
        <taxon>Ophiostomataceae</taxon>
        <taxon>Sporothrix</taxon>
    </lineage>
</organism>
<dbReference type="InterPro" id="IPR001138">
    <property type="entry name" value="Zn2Cys6_DnaBD"/>
</dbReference>
<name>A0ABP0BCG5_9PEZI</name>
<dbReference type="InterPro" id="IPR036864">
    <property type="entry name" value="Zn2-C6_fun-type_DNA-bd_sf"/>
</dbReference>
<dbReference type="CDD" id="cd00067">
    <property type="entry name" value="GAL4"/>
    <property type="match status" value="1"/>
</dbReference>
<keyword evidence="1" id="KW-0539">Nucleus</keyword>
<accession>A0ABP0BCG5</accession>
<gene>
    <name evidence="4" type="ORF">SBRCBS47491_003105</name>
</gene>
<sequence>MDQNDVATAAVDEPIAASETTEGSASNPRKRKKSSRACDFCHVNHQPCDNAKPRCSYCERHGKTCLYLRPQKKRGPAQGYRSALHSMRESAAAWGAALNLIPSLGPVIEGYLQKEEGKRLIRAIKDPQQQEFFIQSWQQSSVFKSFFGDEESPDGTEAAESGGDAAFAPTVASGSTVRDDTPTGVGPSIPASGPPSYLPPQPSTAAADASLDLFNMHMPSSLQQPPPPPPSLPPSAAPHTFSPNHHLHPQQQQQQQQQQRQQQHQHHQPPPLPYDPKLESLLHSHSGQLSHPQDPTFQGRSDGMGGMGGMGGMDTSLTDMVARDAARASTSFSQTLGSLGFAPDETFNDFLNISYNLDPTDTTTMQDPLLGSELDQKAYYELLMGRQFT</sequence>
<feature type="compositionally biased region" description="Polar residues" evidence="2">
    <location>
        <begin position="18"/>
        <end position="27"/>
    </location>
</feature>
<dbReference type="Pfam" id="PF00172">
    <property type="entry name" value="Zn_clus"/>
    <property type="match status" value="1"/>
</dbReference>
<feature type="domain" description="Zn(2)-C6 fungal-type" evidence="3">
    <location>
        <begin position="37"/>
        <end position="67"/>
    </location>
</feature>
<protein>
    <recommendedName>
        <fullName evidence="3">Zn(2)-C6 fungal-type domain-containing protein</fullName>
    </recommendedName>
</protein>